<dbReference type="EMBL" id="GABZ01008175">
    <property type="protein sequence ID" value="JAA45350.1"/>
    <property type="molecule type" value="mRNA"/>
</dbReference>
<proteinExistence type="evidence at transcript level"/>
<dbReference type="AlphaFoldDB" id="K9IG78"/>
<name>K9IG78_DESRO</name>
<organism evidence="1">
    <name type="scientific">Desmodus rotundus</name>
    <name type="common">Vampire bat</name>
    <dbReference type="NCBI Taxonomy" id="9430"/>
    <lineage>
        <taxon>Eukaryota</taxon>
        <taxon>Metazoa</taxon>
        <taxon>Chordata</taxon>
        <taxon>Craniata</taxon>
        <taxon>Vertebrata</taxon>
        <taxon>Euteleostomi</taxon>
        <taxon>Mammalia</taxon>
        <taxon>Eutheria</taxon>
        <taxon>Laurasiatheria</taxon>
        <taxon>Chiroptera</taxon>
        <taxon>Yangochiroptera</taxon>
        <taxon>Phyllostomidae</taxon>
        <taxon>Desmodontinae</taxon>
        <taxon>Desmodus</taxon>
    </lineage>
</organism>
<sequence>MVFYFISLSGFGAPALCHIIKIEFHLLCHFPCGYLPAFSALLLLDRMDPIRKHLPILLIQLSRPFPSRTLCSFPPHNGRPACPCSPKPAILSDGPRGLCTAVKLALEVNRAHCLVAPSKEVPLTVTLTFLLPTSYLNCIFKLNLHKHASCPSLYLFLMFYVPTKMINLLKGKTCHIFLWHLL</sequence>
<evidence type="ECO:0000313" key="1">
    <source>
        <dbReference type="EMBL" id="JAA45350.1"/>
    </source>
</evidence>
<reference evidence="1" key="1">
    <citation type="submission" date="2012-11" db="EMBL/GenBank/DDBJ databases">
        <title>The Vampirome: Transcriptome and Proteome Analysis of the Submandibular and Accessory Glands of the Vampire Bat and Vector of Human Rabies, Desmodus rotundus.</title>
        <authorList>
            <person name="Francischetti I.M.B."/>
            <person name="Assumpcao T.C.F."/>
            <person name="Ma D."/>
            <person name="Vicente E.C."/>
            <person name="Ribeiro J.M.C."/>
        </authorList>
    </citation>
    <scope>NUCLEOTIDE SEQUENCE</scope>
    <source>
        <tissue evidence="1">Salivary gland</tissue>
    </source>
</reference>
<accession>K9IG78</accession>
<protein>
    <submittedName>
        <fullName evidence="1">Putative secreted protein</fullName>
    </submittedName>
</protein>